<keyword evidence="2" id="KW-0472">Membrane</keyword>
<accession>A0A197KIK8</accession>
<evidence type="ECO:0000313" key="4">
    <source>
        <dbReference type="Proteomes" id="UP000078512"/>
    </source>
</evidence>
<dbReference type="InterPro" id="IPR036533">
    <property type="entry name" value="BAG_dom_sf"/>
</dbReference>
<organism evidence="3 4">
    <name type="scientific">Linnemannia elongata AG-77</name>
    <dbReference type="NCBI Taxonomy" id="1314771"/>
    <lineage>
        <taxon>Eukaryota</taxon>
        <taxon>Fungi</taxon>
        <taxon>Fungi incertae sedis</taxon>
        <taxon>Mucoromycota</taxon>
        <taxon>Mortierellomycotina</taxon>
        <taxon>Mortierellomycetes</taxon>
        <taxon>Mortierellales</taxon>
        <taxon>Mortierellaceae</taxon>
        <taxon>Linnemannia</taxon>
    </lineage>
</organism>
<name>A0A197KIK8_9FUNG</name>
<feature type="region of interest" description="Disordered" evidence="1">
    <location>
        <begin position="294"/>
        <end position="314"/>
    </location>
</feature>
<dbReference type="EMBL" id="KV442011">
    <property type="protein sequence ID" value="OAQ36446.1"/>
    <property type="molecule type" value="Genomic_DNA"/>
</dbReference>
<gene>
    <name evidence="3" type="ORF">K457DRAFT_131664</name>
</gene>
<evidence type="ECO:0000256" key="2">
    <source>
        <dbReference type="SAM" id="Phobius"/>
    </source>
</evidence>
<keyword evidence="4" id="KW-1185">Reference proteome</keyword>
<dbReference type="Proteomes" id="UP000078512">
    <property type="component" value="Unassembled WGS sequence"/>
</dbReference>
<sequence length="478" mass="54261">MLEINTPSRRTVLISISAVIGITTISSLAYLYYRDNYSSATSNRKFRTLQRNLYSRLLQIEDSLDDLIETDLRLIQVRTKTLRTHRIHPSDEHVKLPSLGLINDQDKAELGTEIEETKEELIRERTQGFEDSARVRQGYKQLDLLVKALHKQLLRLLERAEAVDLTELAEVGDETGGISNQNESEILVFEKLRKRRRSTLAKVQRVIAQLDRIQASYKARLNEIKDFEKLERIGLEPSDRVQPTVESEMMKEGVTFADIAALNIEEPEILAPTEDLEKMKQGVSFADVVAENLPEEETEKPSVQPKEKPKTQTKIETPTLKPAKKAIDFEEAEDKEATILAPTEDLELMKEGVTFADITKENIEEPEVLAPTEDLEKMKEGITFADITKENIEEPEVLAPTEDLEKMKEGITFADITKENIEEPEVLAPTEDLELMKEGVTFADIAKENIEEPEVLAPTEDLKKMRQGFTFADAVADE</sequence>
<dbReference type="Gene3D" id="1.20.58.120">
    <property type="entry name" value="BAG domain"/>
    <property type="match status" value="1"/>
</dbReference>
<evidence type="ECO:0000256" key="1">
    <source>
        <dbReference type="SAM" id="MobiDB-lite"/>
    </source>
</evidence>
<protein>
    <submittedName>
        <fullName evidence="3">Uncharacterized protein</fullName>
    </submittedName>
</protein>
<keyword evidence="2" id="KW-1133">Transmembrane helix</keyword>
<feature type="transmembrane region" description="Helical" evidence="2">
    <location>
        <begin position="12"/>
        <end position="33"/>
    </location>
</feature>
<dbReference type="GO" id="GO:0051087">
    <property type="term" value="F:protein-folding chaperone binding"/>
    <property type="evidence" value="ECO:0007669"/>
    <property type="project" value="InterPro"/>
</dbReference>
<proteinExistence type="predicted"/>
<evidence type="ECO:0000313" key="3">
    <source>
        <dbReference type="EMBL" id="OAQ36446.1"/>
    </source>
</evidence>
<dbReference type="OrthoDB" id="2400324at2759"/>
<keyword evidence="2" id="KW-0812">Transmembrane</keyword>
<reference evidence="3 4" key="1">
    <citation type="submission" date="2016-05" db="EMBL/GenBank/DDBJ databases">
        <title>Genome sequencing reveals origins of a unique bacterial endosymbiosis in the earliest lineages of terrestrial Fungi.</title>
        <authorList>
            <consortium name="DOE Joint Genome Institute"/>
            <person name="Uehling J."/>
            <person name="Gryganskyi A."/>
            <person name="Hameed K."/>
            <person name="Tschaplinski T."/>
            <person name="Misztal P."/>
            <person name="Wu S."/>
            <person name="Desiro A."/>
            <person name="Vande Pol N."/>
            <person name="Du Z.-Y."/>
            <person name="Zienkiewicz A."/>
            <person name="Zienkiewicz K."/>
            <person name="Morin E."/>
            <person name="Tisserant E."/>
            <person name="Splivallo R."/>
            <person name="Hainaut M."/>
            <person name="Henrissat B."/>
            <person name="Ohm R."/>
            <person name="Kuo A."/>
            <person name="Yan J."/>
            <person name="Lipzen A."/>
            <person name="Nolan M."/>
            <person name="Labutti K."/>
            <person name="Barry K."/>
            <person name="Goldstein A."/>
            <person name="Labbe J."/>
            <person name="Schadt C."/>
            <person name="Tuskan G."/>
            <person name="Grigoriev I."/>
            <person name="Martin F."/>
            <person name="Vilgalys R."/>
            <person name="Bonito G."/>
        </authorList>
    </citation>
    <scope>NUCLEOTIDE SEQUENCE [LARGE SCALE GENOMIC DNA]</scope>
    <source>
        <strain evidence="3 4">AG-77</strain>
    </source>
</reference>
<dbReference type="AlphaFoldDB" id="A0A197KIK8"/>